<dbReference type="PANTHER" id="PTHR28304:SF2">
    <property type="entry name" value="PEROXISOMAL MEMBRANE PROTEIN PEX29"/>
    <property type="match status" value="1"/>
</dbReference>
<evidence type="ECO:0000256" key="4">
    <source>
        <dbReference type="ARBA" id="ARBA00023136"/>
    </source>
</evidence>
<evidence type="ECO:0000313" key="8">
    <source>
        <dbReference type="EMBL" id="CDP35641.1"/>
    </source>
</evidence>
<evidence type="ECO:0000256" key="6">
    <source>
        <dbReference type="SAM" id="Phobius"/>
    </source>
</evidence>
<feature type="region of interest" description="Disordered" evidence="5">
    <location>
        <begin position="37"/>
        <end position="57"/>
    </location>
</feature>
<dbReference type="InterPro" id="IPR010482">
    <property type="entry name" value="TECPR1-like_DysF"/>
</dbReference>
<dbReference type="PhylomeDB" id="A0A060T8Y4"/>
<keyword evidence="4 6" id="KW-0472">Membrane</keyword>
<evidence type="ECO:0000256" key="1">
    <source>
        <dbReference type="ARBA" id="ARBA00004141"/>
    </source>
</evidence>
<feature type="transmembrane region" description="Helical" evidence="6">
    <location>
        <begin position="97"/>
        <end position="117"/>
    </location>
</feature>
<dbReference type="InterPro" id="IPR052816">
    <property type="entry name" value="Peroxisomal_Membrane_PEX28-32"/>
</dbReference>
<sequence length="422" mass="47868">MLALVGLDKVLPRAEEVAVDTAVRSAVSGVEKIDQHLAGQTDQKSDGSDSQEGANGEDLPSLSVAIIASSLIKLNARTGIIKDTQYQIARFLSWKQPAFTVSVLIIFTVICFHPYLLVAMPSLGLLFGVLIPGFESRHPGRYVDILPVDGPRGHQTDFDELADYTPRLDPPLLDEKDRDILLMLRKLQNSLTRVVHLLEMADEFLHTTGNFKNEHDASALYLIILLGLPPVVYAASFVPVHHTIALGGWLVALSQHPISQFKLAKIKVDYKEYFEQNELLLETAMKAVAEREIVIDEPPEESTVEIFELQRQGLTPRQYDPWVYSPAIYGSNSPYRISQERPPGTRFLEDVKPPKGWYFDVNFDWQLDPDTKSWVILRGVRNIEIDVDESWAYDLDNDGRRGEWRRRRYVRKCFRTAVDTPQ</sequence>
<evidence type="ECO:0000256" key="2">
    <source>
        <dbReference type="ARBA" id="ARBA00022692"/>
    </source>
</evidence>
<evidence type="ECO:0000256" key="5">
    <source>
        <dbReference type="SAM" id="MobiDB-lite"/>
    </source>
</evidence>
<dbReference type="EMBL" id="HG937693">
    <property type="protein sequence ID" value="CDP35641.1"/>
    <property type="molecule type" value="Genomic_DNA"/>
</dbReference>
<feature type="compositionally biased region" description="Polar residues" evidence="5">
    <location>
        <begin position="38"/>
        <end position="53"/>
    </location>
</feature>
<keyword evidence="2 6" id="KW-0812">Transmembrane</keyword>
<reference evidence="8" key="2">
    <citation type="submission" date="2014-06" db="EMBL/GenBank/DDBJ databases">
        <title>The complete genome of Blastobotrys (Arxula) adeninivorans LS3 - a yeast of biotechnological interest.</title>
        <authorList>
            <person name="Kunze G."/>
            <person name="Gaillardin C."/>
            <person name="Czernicka M."/>
            <person name="Durrens P."/>
            <person name="Martin T."/>
            <person name="Boer E."/>
            <person name="Gabaldon T."/>
            <person name="Cruz J."/>
            <person name="Talla E."/>
            <person name="Marck C."/>
            <person name="Goffeau A."/>
            <person name="Barbe V."/>
            <person name="Baret P."/>
            <person name="Baronian K."/>
            <person name="Beier S."/>
            <person name="Bleykasten C."/>
            <person name="Bode R."/>
            <person name="Casaregola S."/>
            <person name="Despons L."/>
            <person name="Fairhead C."/>
            <person name="Giersberg M."/>
            <person name="Gierski P."/>
            <person name="Hahnel U."/>
            <person name="Hartmann A."/>
            <person name="Jankowska D."/>
            <person name="Jubin C."/>
            <person name="Jung P."/>
            <person name="Lafontaine I."/>
            <person name="Leh-Louis V."/>
            <person name="Lemaire M."/>
            <person name="Marcet-Houben M."/>
            <person name="Mascher M."/>
            <person name="Morel G."/>
            <person name="Richard G.-F."/>
            <person name="Riechen J."/>
            <person name="Sacerdot C."/>
            <person name="Sarkar A."/>
            <person name="Savel G."/>
            <person name="Schacherer J."/>
            <person name="Sherman D."/>
            <person name="Straub M.-L."/>
            <person name="Stein N."/>
            <person name="Thierry A."/>
            <person name="Trautwein-Schult A."/>
            <person name="Westhof E."/>
            <person name="Worch S."/>
            <person name="Dujon B."/>
            <person name="Souciet J.-L."/>
            <person name="Wincker P."/>
            <person name="Scholz U."/>
            <person name="Neuveglise N."/>
        </authorList>
    </citation>
    <scope>NUCLEOTIDE SEQUENCE</scope>
    <source>
        <strain evidence="8">LS3</strain>
    </source>
</reference>
<dbReference type="Pfam" id="PF06398">
    <property type="entry name" value="Pex24p"/>
    <property type="match status" value="1"/>
</dbReference>
<dbReference type="AlphaFoldDB" id="A0A060T8Y4"/>
<protein>
    <submittedName>
        <fullName evidence="8">ARAD1C40128p</fullName>
    </submittedName>
</protein>
<proteinExistence type="predicted"/>
<keyword evidence="3 6" id="KW-1133">Transmembrane helix</keyword>
<dbReference type="PANTHER" id="PTHR28304">
    <property type="entry name" value="PEROXISOMAL MEMBRANE PROTEIN PEX29"/>
    <property type="match status" value="1"/>
</dbReference>
<reference evidence="8" key="1">
    <citation type="submission" date="2014-02" db="EMBL/GenBank/DDBJ databases">
        <authorList>
            <person name="Genoscope - CEA"/>
        </authorList>
    </citation>
    <scope>NUCLEOTIDE SEQUENCE</scope>
    <source>
        <strain evidence="8">LS3</strain>
    </source>
</reference>
<gene>
    <name evidence="8" type="ORF">GNLVRS02_ARAD1C40128g</name>
</gene>
<dbReference type="GO" id="GO:0005778">
    <property type="term" value="C:peroxisomal membrane"/>
    <property type="evidence" value="ECO:0007669"/>
    <property type="project" value="TreeGrafter"/>
</dbReference>
<organism evidence="8">
    <name type="scientific">Blastobotrys adeninivorans</name>
    <name type="common">Yeast</name>
    <name type="synonym">Arxula adeninivorans</name>
    <dbReference type="NCBI Taxonomy" id="409370"/>
    <lineage>
        <taxon>Eukaryota</taxon>
        <taxon>Fungi</taxon>
        <taxon>Dikarya</taxon>
        <taxon>Ascomycota</taxon>
        <taxon>Saccharomycotina</taxon>
        <taxon>Dipodascomycetes</taxon>
        <taxon>Dipodascales</taxon>
        <taxon>Trichomonascaceae</taxon>
        <taxon>Blastobotrys</taxon>
    </lineage>
</organism>
<comment type="subcellular location">
    <subcellularLocation>
        <location evidence="1">Membrane</location>
        <topology evidence="1">Multi-pass membrane protein</topology>
    </subcellularLocation>
</comment>
<feature type="domain" description="TECPR1-like DysF" evidence="7">
    <location>
        <begin position="62"/>
        <end position="411"/>
    </location>
</feature>
<dbReference type="GO" id="GO:0007031">
    <property type="term" value="P:peroxisome organization"/>
    <property type="evidence" value="ECO:0007669"/>
    <property type="project" value="UniProtKB-ARBA"/>
</dbReference>
<accession>A0A060T8Y4</accession>
<evidence type="ECO:0000256" key="3">
    <source>
        <dbReference type="ARBA" id="ARBA00022989"/>
    </source>
</evidence>
<name>A0A060T8Y4_BLAAD</name>
<evidence type="ECO:0000259" key="7">
    <source>
        <dbReference type="Pfam" id="PF06398"/>
    </source>
</evidence>